<dbReference type="RefSeq" id="YP_009210836.1">
    <property type="nucleotide sequence ID" value="NC_028933.1"/>
</dbReference>
<dbReference type="Proteomes" id="UP000031719">
    <property type="component" value="Segment"/>
</dbReference>
<proteinExistence type="predicted"/>
<accession>A0A0B5A6I8</accession>
<dbReference type="OrthoDB" id="14986at10239"/>
<dbReference type="GeneID" id="26637279"/>
<sequence>MAGYIADNDGNSVFVIQSKAIAVRNEDGTLRQVIGPKDFEPVKWEDIEGKPELLEVGSKANEAKPGNWKPKASEVVGLDAVVKAAIEDRIKDIPVASYQDSHEALVDKFNTLLNALRG</sequence>
<keyword evidence="2" id="KW-1185">Reference proteome</keyword>
<gene>
    <name evidence="1" type="ORF">PhiCHU_53</name>
</gene>
<evidence type="ECO:0000313" key="2">
    <source>
        <dbReference type="Proteomes" id="UP000031719"/>
    </source>
</evidence>
<protein>
    <submittedName>
        <fullName evidence="1">Uncharacterized protein</fullName>
    </submittedName>
</protein>
<dbReference type="KEGG" id="vg:26637279"/>
<name>A0A0B5A6I8_9CAUD</name>
<evidence type="ECO:0000313" key="1">
    <source>
        <dbReference type="EMBL" id="AJD82746.1"/>
    </source>
</evidence>
<dbReference type="EMBL" id="KP233880">
    <property type="protein sequence ID" value="AJD82746.1"/>
    <property type="molecule type" value="Genomic_DNA"/>
</dbReference>
<organism evidence="1 2">
    <name type="scientific">Pseudomonas phage PhiCHU</name>
    <dbReference type="NCBI Taxonomy" id="1589273"/>
    <lineage>
        <taxon>Viruses</taxon>
        <taxon>Duplodnaviria</taxon>
        <taxon>Heunggongvirae</taxon>
        <taxon>Uroviricota</taxon>
        <taxon>Caudoviricetes</taxon>
        <taxon>Bruynoghevirus</taxon>
        <taxon>Bruynoghevirus CHU</taxon>
    </lineage>
</organism>
<reference evidence="1 2" key="1">
    <citation type="submission" date="2014-12" db="EMBL/GenBank/DDBJ databases">
        <authorList>
            <person name="Magill D.J."/>
            <person name="Shaburova O.V."/>
            <person name="Chesnokova E.N."/>
            <person name="Pleteneva E.A."/>
            <person name="Krylov V.N."/>
            <person name="Kulakov L.A."/>
        </authorList>
    </citation>
    <scope>NUCLEOTIDE SEQUENCE [LARGE SCALE GENOMIC DNA]</scope>
</reference>